<evidence type="ECO:0000313" key="2">
    <source>
        <dbReference type="EMBL" id="CAH6636826.1"/>
    </source>
</evidence>
<reference evidence="2" key="1">
    <citation type="submission" date="2022-05" db="EMBL/GenBank/DDBJ databases">
        <authorList>
            <person name="Blom J."/>
        </authorList>
    </citation>
    <scope>NUCLEOTIDE SEQUENCE</scope>
    <source>
        <strain evidence="2">Type strain: CPO20170097</strain>
    </source>
</reference>
<keyword evidence="3" id="KW-1185">Reference proteome</keyword>
<dbReference type="Proteomes" id="UP001152651">
    <property type="component" value="Unassembled WGS sequence"/>
</dbReference>
<dbReference type="RefSeq" id="WP_253897564.1">
    <property type="nucleotide sequence ID" value="NZ_CALSBS010000005.1"/>
</dbReference>
<feature type="signal peptide" evidence="1">
    <location>
        <begin position="1"/>
        <end position="21"/>
    </location>
</feature>
<accession>A0ABM9F8K7</accession>
<gene>
    <name evidence="2" type="ORF">FBBNIHIM_08360</name>
</gene>
<keyword evidence="1" id="KW-0732">Signal</keyword>
<evidence type="ECO:0000256" key="1">
    <source>
        <dbReference type="SAM" id="SignalP"/>
    </source>
</evidence>
<name>A0ABM9F8K7_9ENTR</name>
<organism evidence="2 3">
    <name type="scientific">Pseudocitrobacter vendiensis</name>
    <dbReference type="NCBI Taxonomy" id="2488306"/>
    <lineage>
        <taxon>Bacteria</taxon>
        <taxon>Pseudomonadati</taxon>
        <taxon>Pseudomonadota</taxon>
        <taxon>Gammaproteobacteria</taxon>
        <taxon>Enterobacterales</taxon>
        <taxon>Enterobacteriaceae</taxon>
        <taxon>Pseudocitrobacter</taxon>
    </lineage>
</organism>
<dbReference type="EMBL" id="CALSBS010000005">
    <property type="protein sequence ID" value="CAH6636826.1"/>
    <property type="molecule type" value="Genomic_DNA"/>
</dbReference>
<feature type="chain" id="PRO_5045235053" evidence="1">
    <location>
        <begin position="22"/>
        <end position="469"/>
    </location>
</feature>
<protein>
    <submittedName>
        <fullName evidence="2">DKNYY family</fullName>
    </submittedName>
</protein>
<evidence type="ECO:0000313" key="3">
    <source>
        <dbReference type="Proteomes" id="UP001152651"/>
    </source>
</evidence>
<proteinExistence type="predicted"/>
<sequence>MLRKCLYLTSLMMLIPGVAQACSGVSYSAFLYQKSGNGTKYVVGESRDDYNIHFPDILLPQVTFSQLRRVPDVIIHRFDSPKKINNDFIMASVYSRELKHGGWRFDWLTDGQHILWAGKIVQNPPDAPKVDAATFRAYGRFAADKDSLYFDGERTDDNHGEKQVDFASLQSVGGIPEAQDDADVLKDSHNLYYRGRWISSAKGYVILGVKSWEQNGPIRPRTTCDTRYNPGPWDTLFRTPTQVFLNGKALPTDPDSFAIVRWMPGTLLIYRDKNGTHRYAFGKNCLDTFDIQKDKVTWITRDASTSGDDCRIETLEGVDPEHFTRLNDNTAQYKDSLYQFTYRSPLDNTLIVTKIIDPELQLERGLNQYGQRLYFVGRDDVQTFDTVGALVWLKKPDGTPSDTFARDDRYLYFISDSMGEMARMETRDLDAAYLSKGNHDLVTVEGNYDWLNNHFTPVSELDGEGLSSE</sequence>
<dbReference type="PROSITE" id="PS51257">
    <property type="entry name" value="PROKAR_LIPOPROTEIN"/>
    <property type="match status" value="1"/>
</dbReference>
<comment type="caution">
    <text evidence="2">The sequence shown here is derived from an EMBL/GenBank/DDBJ whole genome shotgun (WGS) entry which is preliminary data.</text>
</comment>